<name>A0ABN0X5Z0_9LACT</name>
<feature type="domain" description="HTH lacI-type" evidence="4">
    <location>
        <begin position="2"/>
        <end position="55"/>
    </location>
</feature>
<accession>A0ABN0X5Z0</accession>
<keyword evidence="6" id="KW-1185">Reference proteome</keyword>
<dbReference type="Gene3D" id="3.40.50.2300">
    <property type="match status" value="2"/>
</dbReference>
<evidence type="ECO:0000256" key="2">
    <source>
        <dbReference type="ARBA" id="ARBA00023125"/>
    </source>
</evidence>
<dbReference type="Gene3D" id="1.10.260.40">
    <property type="entry name" value="lambda repressor-like DNA-binding domains"/>
    <property type="match status" value="1"/>
</dbReference>
<dbReference type="CDD" id="cd01542">
    <property type="entry name" value="PBP1_TreR-like"/>
    <property type="match status" value="1"/>
</dbReference>
<dbReference type="SMART" id="SM00354">
    <property type="entry name" value="HTH_LACI"/>
    <property type="match status" value="1"/>
</dbReference>
<dbReference type="SUPFAM" id="SSF53822">
    <property type="entry name" value="Periplasmic binding protein-like I"/>
    <property type="match status" value="1"/>
</dbReference>
<protein>
    <submittedName>
        <fullName evidence="5">LacI family DNA-binding transcriptional regulator</fullName>
    </submittedName>
</protein>
<dbReference type="InterPro" id="IPR046335">
    <property type="entry name" value="LacI/GalR-like_sensor"/>
</dbReference>
<evidence type="ECO:0000256" key="1">
    <source>
        <dbReference type="ARBA" id="ARBA00023015"/>
    </source>
</evidence>
<dbReference type="CDD" id="cd01392">
    <property type="entry name" value="HTH_LacI"/>
    <property type="match status" value="1"/>
</dbReference>
<dbReference type="PANTHER" id="PTHR30146:SF154">
    <property type="entry name" value="TRANSCRIPTION REGULATOR, MEMBER OF GALR FAMILY"/>
    <property type="match status" value="1"/>
</dbReference>
<gene>
    <name evidence="5" type="ORF">GCM10008932_06240</name>
</gene>
<dbReference type="Proteomes" id="UP001501166">
    <property type="component" value="Unassembled WGS sequence"/>
</dbReference>
<dbReference type="PRINTS" id="PR00036">
    <property type="entry name" value="HTHLACI"/>
</dbReference>
<dbReference type="InterPro" id="IPR028082">
    <property type="entry name" value="Peripla_BP_I"/>
</dbReference>
<reference evidence="5 6" key="1">
    <citation type="journal article" date="2019" name="Int. J. Syst. Evol. Microbiol.">
        <title>The Global Catalogue of Microorganisms (GCM) 10K type strain sequencing project: providing services to taxonomists for standard genome sequencing and annotation.</title>
        <authorList>
            <consortium name="The Broad Institute Genomics Platform"/>
            <consortium name="The Broad Institute Genome Sequencing Center for Infectious Disease"/>
            <person name="Wu L."/>
            <person name="Ma J."/>
        </authorList>
    </citation>
    <scope>NUCLEOTIDE SEQUENCE [LARGE SCALE GENOMIC DNA]</scope>
    <source>
        <strain evidence="5 6">JCM 12662</strain>
    </source>
</reference>
<evidence type="ECO:0000256" key="3">
    <source>
        <dbReference type="ARBA" id="ARBA00023163"/>
    </source>
</evidence>
<keyword evidence="2 5" id="KW-0238">DNA-binding</keyword>
<dbReference type="Pfam" id="PF13377">
    <property type="entry name" value="Peripla_BP_3"/>
    <property type="match status" value="1"/>
</dbReference>
<evidence type="ECO:0000313" key="6">
    <source>
        <dbReference type="Proteomes" id="UP001501166"/>
    </source>
</evidence>
<dbReference type="InterPro" id="IPR000843">
    <property type="entry name" value="HTH_LacI"/>
</dbReference>
<dbReference type="SUPFAM" id="SSF47413">
    <property type="entry name" value="lambda repressor-like DNA-binding domains"/>
    <property type="match status" value="1"/>
</dbReference>
<sequence length="329" mass="36605">MVTINDIAKKAGVAKSTVSRYLNNGSVSTQTREKIDKIIKETGYTPNTFARSLKAQKTNMLGVIIPRLNSSSTNEVLEGIDATARELGYQLIITNSDQNLERELENIQTLAIQKVEGIIMLARQITKQHIDLINQASLPFLFIGQKAGTIHSMIHQDYEAGKQIGEYALGLGHRHFLYVGVPEYDQAVGIDRKKGFLDTLKKEKSSEVEYIETTFSRTIAYEKALKFLPETKATYIVCATDNIAVAVLKAASELGYRVPEDFSLSGFGGYEATSYVTPTITTVSYPYKRLGEESVKKIDLLINKKTVPMLSELGNVLEVKESTKEYKES</sequence>
<dbReference type="Pfam" id="PF00356">
    <property type="entry name" value="LacI"/>
    <property type="match status" value="1"/>
</dbReference>
<evidence type="ECO:0000259" key="4">
    <source>
        <dbReference type="PROSITE" id="PS50932"/>
    </source>
</evidence>
<dbReference type="RefSeq" id="WP_343753910.1">
    <property type="nucleotide sequence ID" value="NZ_BAAACW010000039.1"/>
</dbReference>
<keyword evidence="1" id="KW-0805">Transcription regulation</keyword>
<proteinExistence type="predicted"/>
<comment type="caution">
    <text evidence="5">The sequence shown here is derived from an EMBL/GenBank/DDBJ whole genome shotgun (WGS) entry which is preliminary data.</text>
</comment>
<dbReference type="PROSITE" id="PS50932">
    <property type="entry name" value="HTH_LACI_2"/>
    <property type="match status" value="1"/>
</dbReference>
<organism evidence="5 6">
    <name type="scientific">Alkalibacterium iburiense</name>
    <dbReference type="NCBI Taxonomy" id="290589"/>
    <lineage>
        <taxon>Bacteria</taxon>
        <taxon>Bacillati</taxon>
        <taxon>Bacillota</taxon>
        <taxon>Bacilli</taxon>
        <taxon>Lactobacillales</taxon>
        <taxon>Carnobacteriaceae</taxon>
        <taxon>Alkalibacterium</taxon>
    </lineage>
</organism>
<dbReference type="GO" id="GO:0003677">
    <property type="term" value="F:DNA binding"/>
    <property type="evidence" value="ECO:0007669"/>
    <property type="project" value="UniProtKB-KW"/>
</dbReference>
<dbReference type="InterPro" id="IPR010982">
    <property type="entry name" value="Lambda_DNA-bd_dom_sf"/>
</dbReference>
<keyword evidence="3" id="KW-0804">Transcription</keyword>
<dbReference type="EMBL" id="BAAACW010000039">
    <property type="protein sequence ID" value="GAA0356010.1"/>
    <property type="molecule type" value="Genomic_DNA"/>
</dbReference>
<evidence type="ECO:0000313" key="5">
    <source>
        <dbReference type="EMBL" id="GAA0356010.1"/>
    </source>
</evidence>
<dbReference type="PANTHER" id="PTHR30146">
    <property type="entry name" value="LACI-RELATED TRANSCRIPTIONAL REPRESSOR"/>
    <property type="match status" value="1"/>
</dbReference>